<dbReference type="PRINTS" id="PR00040">
    <property type="entry name" value="HTHMERR"/>
</dbReference>
<dbReference type="Pfam" id="PF13411">
    <property type="entry name" value="MerR_1"/>
    <property type="match status" value="1"/>
</dbReference>
<dbReference type="RefSeq" id="WP_354441063.1">
    <property type="nucleotide sequence ID" value="NZ_JBEPSH010000001.1"/>
</dbReference>
<feature type="coiled-coil region" evidence="2">
    <location>
        <begin position="91"/>
        <end position="118"/>
    </location>
</feature>
<dbReference type="NCBIfam" id="TIGR02047">
    <property type="entry name" value="CadR-PbrR"/>
    <property type="match status" value="1"/>
</dbReference>
<reference evidence="4 5" key="1">
    <citation type="submission" date="2024-06" db="EMBL/GenBank/DDBJ databases">
        <title>Sorghum-associated microbial communities from plants grown in Nebraska, USA.</title>
        <authorList>
            <person name="Schachtman D."/>
        </authorList>
    </citation>
    <scope>NUCLEOTIDE SEQUENCE [LARGE SCALE GENOMIC DNA]</scope>
    <source>
        <strain evidence="4 5">2709</strain>
    </source>
</reference>
<evidence type="ECO:0000313" key="5">
    <source>
        <dbReference type="Proteomes" id="UP001549320"/>
    </source>
</evidence>
<proteinExistence type="predicted"/>
<dbReference type="SUPFAM" id="SSF46955">
    <property type="entry name" value="Putative DNA-binding domain"/>
    <property type="match status" value="1"/>
</dbReference>
<evidence type="ECO:0000259" key="3">
    <source>
        <dbReference type="PROSITE" id="PS50937"/>
    </source>
</evidence>
<sequence length="160" mass="17624">MRIGDLATASGTAVETIRYYEREGLMPAAARTSSNYRQYEDTHLEQLRFIRHCRSLGMSLGEVRELLAVRNAPQAGCEVANRVLDEHIGHVSKRIHELRALESQLKELRARCAHAQQAQECGILTGLAEPALAEDAAGTFIAGTRHLADVHTATRAVPKL</sequence>
<gene>
    <name evidence="4" type="ORF">ABIE13_000654</name>
</gene>
<keyword evidence="5" id="KW-1185">Reference proteome</keyword>
<dbReference type="PANTHER" id="PTHR30204">
    <property type="entry name" value="REDOX-CYCLING DRUG-SENSING TRANSCRIPTIONAL ACTIVATOR SOXR"/>
    <property type="match status" value="1"/>
</dbReference>
<protein>
    <submittedName>
        <fullName evidence="4">Cd(II)/Pb(II)-responsive transcriptional regulator</fullName>
    </submittedName>
</protein>
<dbReference type="Gene3D" id="1.10.1660.10">
    <property type="match status" value="1"/>
</dbReference>
<organism evidence="4 5">
    <name type="scientific">Ottowia thiooxydans</name>
    <dbReference type="NCBI Taxonomy" id="219182"/>
    <lineage>
        <taxon>Bacteria</taxon>
        <taxon>Pseudomonadati</taxon>
        <taxon>Pseudomonadota</taxon>
        <taxon>Betaproteobacteria</taxon>
        <taxon>Burkholderiales</taxon>
        <taxon>Comamonadaceae</taxon>
        <taxon>Ottowia</taxon>
    </lineage>
</organism>
<comment type="caution">
    <text evidence="4">The sequence shown here is derived from an EMBL/GenBank/DDBJ whole genome shotgun (WGS) entry which is preliminary data.</text>
</comment>
<accession>A0ABV2Q3Q3</accession>
<evidence type="ECO:0000256" key="2">
    <source>
        <dbReference type="SAM" id="Coils"/>
    </source>
</evidence>
<dbReference type="InterPro" id="IPR009061">
    <property type="entry name" value="DNA-bd_dom_put_sf"/>
</dbReference>
<keyword evidence="1" id="KW-0238">DNA-binding</keyword>
<dbReference type="InterPro" id="IPR047057">
    <property type="entry name" value="MerR_fam"/>
</dbReference>
<evidence type="ECO:0000256" key="1">
    <source>
        <dbReference type="ARBA" id="ARBA00023125"/>
    </source>
</evidence>
<name>A0ABV2Q3Q3_9BURK</name>
<dbReference type="InterPro" id="IPR000551">
    <property type="entry name" value="MerR-type_HTH_dom"/>
</dbReference>
<dbReference type="SMART" id="SM00422">
    <property type="entry name" value="HTH_MERR"/>
    <property type="match status" value="1"/>
</dbReference>
<evidence type="ECO:0000313" key="4">
    <source>
        <dbReference type="EMBL" id="MET4575557.1"/>
    </source>
</evidence>
<dbReference type="PROSITE" id="PS50937">
    <property type="entry name" value="HTH_MERR_2"/>
    <property type="match status" value="1"/>
</dbReference>
<dbReference type="Proteomes" id="UP001549320">
    <property type="component" value="Unassembled WGS sequence"/>
</dbReference>
<dbReference type="CDD" id="cd04784">
    <property type="entry name" value="HTH_CadR-PbrR"/>
    <property type="match status" value="1"/>
</dbReference>
<dbReference type="PANTHER" id="PTHR30204:SF92">
    <property type="entry name" value="HTH-TYPE TRANSCRIPTIONAL REGULATOR ZNTR"/>
    <property type="match status" value="1"/>
</dbReference>
<dbReference type="InterPro" id="IPR011791">
    <property type="entry name" value="CadR-PbrR"/>
</dbReference>
<feature type="domain" description="HTH merR-type" evidence="3">
    <location>
        <begin position="1"/>
        <end position="69"/>
    </location>
</feature>
<keyword evidence="2" id="KW-0175">Coiled coil</keyword>
<dbReference type="EMBL" id="JBEPSH010000001">
    <property type="protein sequence ID" value="MET4575557.1"/>
    <property type="molecule type" value="Genomic_DNA"/>
</dbReference>